<evidence type="ECO:0000256" key="2">
    <source>
        <dbReference type="ARBA" id="ARBA00022763"/>
    </source>
</evidence>
<keyword evidence="3 5" id="KW-0378">Hydrolase</keyword>
<gene>
    <name evidence="6" type="ORF">SAMN02910280_2536</name>
</gene>
<dbReference type="GO" id="GO:0003905">
    <property type="term" value="F:alkylbase DNA N-glycosylase activity"/>
    <property type="evidence" value="ECO:0007669"/>
    <property type="project" value="InterPro"/>
</dbReference>
<organism evidence="6 7">
    <name type="scientific">Ruminococcus flavefaciens</name>
    <dbReference type="NCBI Taxonomy" id="1265"/>
    <lineage>
        <taxon>Bacteria</taxon>
        <taxon>Bacillati</taxon>
        <taxon>Bacillota</taxon>
        <taxon>Clostridia</taxon>
        <taxon>Eubacteriales</taxon>
        <taxon>Oscillospiraceae</taxon>
        <taxon>Ruminococcus</taxon>
    </lineage>
</organism>
<dbReference type="Proteomes" id="UP000183461">
    <property type="component" value="Unassembled WGS sequence"/>
</dbReference>
<dbReference type="InterPro" id="IPR003180">
    <property type="entry name" value="MPG"/>
</dbReference>
<evidence type="ECO:0000256" key="5">
    <source>
        <dbReference type="HAMAP-Rule" id="MF_00527"/>
    </source>
</evidence>
<keyword evidence="2 5" id="KW-0227">DNA damage</keyword>
<sequence length="175" mass="20141">MNKRLDAEFFHRDVLEAAPDLVGKILVHKLPDGTELRERIAETEAYRGEEDKGCHAARGRTKRTELLYGESGVIYVYLCYGMHWLMNVITGENDQPQGLLIRAGKKYNGPAKLTKNMKVDGSFNGVSLRDNEEIWFEDDGYRPKIRTAPRVGIDYAGEYWKDIEWRFIDDGELIL</sequence>
<protein>
    <recommendedName>
        <fullName evidence="5">Putative 3-methyladenine DNA glycosylase</fullName>
        <ecNumber evidence="5">3.2.2.-</ecNumber>
    </recommendedName>
</protein>
<dbReference type="PANTHER" id="PTHR10429:SF0">
    <property type="entry name" value="DNA-3-METHYLADENINE GLYCOSYLASE"/>
    <property type="match status" value="1"/>
</dbReference>
<comment type="similarity">
    <text evidence="1 5">Belongs to the DNA glycosylase MPG family.</text>
</comment>
<dbReference type="RefSeq" id="WP_072300759.1">
    <property type="nucleotide sequence ID" value="NZ_FPIP01000007.1"/>
</dbReference>
<accession>A0A1K1P782</accession>
<name>A0A1K1P782_RUMFL</name>
<evidence type="ECO:0000256" key="4">
    <source>
        <dbReference type="ARBA" id="ARBA00023204"/>
    </source>
</evidence>
<dbReference type="InterPro" id="IPR011034">
    <property type="entry name" value="Formyl_transferase-like_C_sf"/>
</dbReference>
<dbReference type="InterPro" id="IPR036995">
    <property type="entry name" value="MPG_sf"/>
</dbReference>
<evidence type="ECO:0000256" key="1">
    <source>
        <dbReference type="ARBA" id="ARBA00009232"/>
    </source>
</evidence>
<proteinExistence type="inferred from homology"/>
<keyword evidence="4 5" id="KW-0234">DNA repair</keyword>
<dbReference type="EMBL" id="FPIP01000007">
    <property type="protein sequence ID" value="SFW43317.1"/>
    <property type="molecule type" value="Genomic_DNA"/>
</dbReference>
<dbReference type="GO" id="GO:0003677">
    <property type="term" value="F:DNA binding"/>
    <property type="evidence" value="ECO:0007669"/>
    <property type="project" value="InterPro"/>
</dbReference>
<dbReference type="CDD" id="cd00540">
    <property type="entry name" value="AAG"/>
    <property type="match status" value="1"/>
</dbReference>
<reference evidence="6 7" key="1">
    <citation type="submission" date="2016-11" db="EMBL/GenBank/DDBJ databases">
        <authorList>
            <person name="Jaros S."/>
            <person name="Januszkiewicz K."/>
            <person name="Wedrychowicz H."/>
        </authorList>
    </citation>
    <scope>NUCLEOTIDE SEQUENCE [LARGE SCALE GENOMIC DNA]</scope>
    <source>
        <strain evidence="6 7">YL228</strain>
    </source>
</reference>
<dbReference type="GO" id="GO:0006284">
    <property type="term" value="P:base-excision repair"/>
    <property type="evidence" value="ECO:0007669"/>
    <property type="project" value="InterPro"/>
</dbReference>
<dbReference type="HAMAP" id="MF_00527">
    <property type="entry name" value="3MGH"/>
    <property type="match status" value="1"/>
</dbReference>
<evidence type="ECO:0000313" key="7">
    <source>
        <dbReference type="Proteomes" id="UP000183461"/>
    </source>
</evidence>
<evidence type="ECO:0000256" key="3">
    <source>
        <dbReference type="ARBA" id="ARBA00022801"/>
    </source>
</evidence>
<dbReference type="NCBIfam" id="TIGR00567">
    <property type="entry name" value="3mg"/>
    <property type="match status" value="1"/>
</dbReference>
<evidence type="ECO:0000313" key="6">
    <source>
        <dbReference type="EMBL" id="SFW43317.1"/>
    </source>
</evidence>
<dbReference type="Gene3D" id="3.10.300.10">
    <property type="entry name" value="Methylpurine-DNA glycosylase (MPG)"/>
    <property type="match status" value="2"/>
</dbReference>
<dbReference type="EC" id="3.2.2.-" evidence="5"/>
<dbReference type="PANTHER" id="PTHR10429">
    <property type="entry name" value="DNA-3-METHYLADENINE GLYCOSYLASE"/>
    <property type="match status" value="1"/>
</dbReference>
<dbReference type="AlphaFoldDB" id="A0A1K1P782"/>
<dbReference type="SUPFAM" id="SSF50486">
    <property type="entry name" value="FMT C-terminal domain-like"/>
    <property type="match status" value="1"/>
</dbReference>
<dbReference type="Pfam" id="PF02245">
    <property type="entry name" value="Pur_DNA_glyco"/>
    <property type="match status" value="2"/>
</dbReference>